<dbReference type="Proteomes" id="UP000525565">
    <property type="component" value="Unassembled WGS sequence"/>
</dbReference>
<dbReference type="EMBL" id="VZSO01008270">
    <property type="protein sequence ID" value="NWZ30314.1"/>
    <property type="molecule type" value="Genomic_DNA"/>
</dbReference>
<keyword evidence="3" id="KW-1133">Transmembrane helix</keyword>
<dbReference type="AlphaFoldDB" id="A0A7K7LH78"/>
<dbReference type="Pfam" id="PF07654">
    <property type="entry name" value="C1-set"/>
    <property type="match status" value="1"/>
</dbReference>
<proteinExistence type="predicted"/>
<dbReference type="PANTHER" id="PTHR19971">
    <property type="entry name" value="SIGNAL-REGULATORY PROTEIN BETA"/>
    <property type="match status" value="1"/>
</dbReference>
<accession>A0A7K7LH78</accession>
<feature type="non-terminal residue" evidence="5">
    <location>
        <position position="1"/>
    </location>
</feature>
<dbReference type="SMART" id="SM00407">
    <property type="entry name" value="IGc1"/>
    <property type="match status" value="1"/>
</dbReference>
<evidence type="ECO:0000313" key="5">
    <source>
        <dbReference type="EMBL" id="NWZ30314.1"/>
    </source>
</evidence>
<evidence type="ECO:0000256" key="1">
    <source>
        <dbReference type="ARBA" id="ARBA00023157"/>
    </source>
</evidence>
<dbReference type="PROSITE" id="PS50835">
    <property type="entry name" value="IG_LIKE"/>
    <property type="match status" value="1"/>
</dbReference>
<dbReference type="PROSITE" id="PS00290">
    <property type="entry name" value="IG_MHC"/>
    <property type="match status" value="1"/>
</dbReference>
<dbReference type="InterPro" id="IPR013783">
    <property type="entry name" value="Ig-like_fold"/>
</dbReference>
<keyword evidence="1" id="KW-1015">Disulfide bond</keyword>
<dbReference type="InterPro" id="IPR051755">
    <property type="entry name" value="Ig-like_CS_Receptor"/>
</dbReference>
<sequence>VPPSMVVVQPPGPVGLNEMVSFTCYVQGFYPGIVTVTWLENGKEMNTGSTPGPIETPEGLFDLRSTVAVQAVPEKNISVFTCRVVHEGQDPLSSSATLWVDASGQQGRRSEGAHLLSSPGLWLCMLLEKAILGLVLFFLFKRWQA</sequence>
<evidence type="ECO:0000256" key="2">
    <source>
        <dbReference type="ARBA" id="ARBA00023180"/>
    </source>
</evidence>
<feature type="transmembrane region" description="Helical" evidence="3">
    <location>
        <begin position="120"/>
        <end position="140"/>
    </location>
</feature>
<comment type="caution">
    <text evidence="5">The sequence shown here is derived from an EMBL/GenBank/DDBJ whole genome shotgun (WGS) entry which is preliminary data.</text>
</comment>
<name>A0A7K7LH78_9AVES</name>
<keyword evidence="2" id="KW-0325">Glycoprotein</keyword>
<gene>
    <name evidence="5" type="primary">Sirpb1</name>
    <name evidence="5" type="ORF">ASASCU_R06461</name>
</gene>
<keyword evidence="3" id="KW-0472">Membrane</keyword>
<reference evidence="5 6" key="1">
    <citation type="submission" date="2019-09" db="EMBL/GenBank/DDBJ databases">
        <title>Bird 10,000 Genomes (B10K) Project - Family phase.</title>
        <authorList>
            <person name="Zhang G."/>
        </authorList>
    </citation>
    <scope>NUCLEOTIDE SEQUENCE [LARGE SCALE GENOMIC DNA]</scope>
    <source>
        <strain evidence="5">OUT-0051</strain>
        <tissue evidence="5">Kidney</tissue>
    </source>
</reference>
<dbReference type="InterPro" id="IPR036179">
    <property type="entry name" value="Ig-like_dom_sf"/>
</dbReference>
<feature type="non-terminal residue" evidence="5">
    <location>
        <position position="145"/>
    </location>
</feature>
<dbReference type="InterPro" id="IPR003597">
    <property type="entry name" value="Ig_C1-set"/>
</dbReference>
<feature type="domain" description="Ig-like" evidence="4">
    <location>
        <begin position="3"/>
        <end position="99"/>
    </location>
</feature>
<protein>
    <submittedName>
        <fullName evidence="5">SIRBL protein</fullName>
    </submittedName>
</protein>
<keyword evidence="3" id="KW-0812">Transmembrane</keyword>
<dbReference type="InterPro" id="IPR003006">
    <property type="entry name" value="Ig/MHC_CS"/>
</dbReference>
<dbReference type="InterPro" id="IPR007110">
    <property type="entry name" value="Ig-like_dom"/>
</dbReference>
<dbReference type="SUPFAM" id="SSF48726">
    <property type="entry name" value="Immunoglobulin"/>
    <property type="match status" value="1"/>
</dbReference>
<keyword evidence="6" id="KW-1185">Reference proteome</keyword>
<evidence type="ECO:0000259" key="4">
    <source>
        <dbReference type="PROSITE" id="PS50835"/>
    </source>
</evidence>
<dbReference type="Gene3D" id="2.60.40.10">
    <property type="entry name" value="Immunoglobulins"/>
    <property type="match status" value="1"/>
</dbReference>
<organism evidence="5 6">
    <name type="scientific">Asarcornis scutulata</name>
    <dbReference type="NCBI Taxonomy" id="75869"/>
    <lineage>
        <taxon>Eukaryota</taxon>
        <taxon>Metazoa</taxon>
        <taxon>Chordata</taxon>
        <taxon>Craniata</taxon>
        <taxon>Vertebrata</taxon>
        <taxon>Euteleostomi</taxon>
        <taxon>Archelosauria</taxon>
        <taxon>Archosauria</taxon>
        <taxon>Dinosauria</taxon>
        <taxon>Saurischia</taxon>
        <taxon>Theropoda</taxon>
        <taxon>Coelurosauria</taxon>
        <taxon>Aves</taxon>
        <taxon>Neognathae</taxon>
        <taxon>Galloanserae</taxon>
        <taxon>Anseriformes</taxon>
        <taxon>Anatidae</taxon>
        <taxon>Anatinae</taxon>
        <taxon>Asarcornis</taxon>
    </lineage>
</organism>
<evidence type="ECO:0000313" key="6">
    <source>
        <dbReference type="Proteomes" id="UP000525565"/>
    </source>
</evidence>
<evidence type="ECO:0000256" key="3">
    <source>
        <dbReference type="SAM" id="Phobius"/>
    </source>
</evidence>